<evidence type="ECO:0000259" key="1">
    <source>
        <dbReference type="Pfam" id="PF09818"/>
    </source>
</evidence>
<dbReference type="SUPFAM" id="SSF52540">
    <property type="entry name" value="P-loop containing nucleoside triphosphate hydrolases"/>
    <property type="match status" value="1"/>
</dbReference>
<dbReference type="RefSeq" id="WP_122014249.1">
    <property type="nucleotide sequence ID" value="NZ_CP033169.1"/>
</dbReference>
<dbReference type="InterPro" id="IPR049069">
    <property type="entry name" value="MRB1590-like_C"/>
</dbReference>
<gene>
    <name evidence="4" type="ORF">D2962_04435</name>
</gene>
<dbReference type="InterPro" id="IPR027417">
    <property type="entry name" value="P-loop_NTPase"/>
</dbReference>
<dbReference type="PANTHER" id="PTHR38149:SF1">
    <property type="entry name" value="ATPASE"/>
    <property type="match status" value="1"/>
</dbReference>
<dbReference type="InterPro" id="IPR046834">
    <property type="entry name" value="ABC_ATPase_C"/>
</dbReference>
<organism evidence="4 5">
    <name type="scientific">Biomaibacter acetigenes</name>
    <dbReference type="NCBI Taxonomy" id="2316383"/>
    <lineage>
        <taxon>Bacteria</taxon>
        <taxon>Bacillati</taxon>
        <taxon>Bacillota</taxon>
        <taxon>Clostridia</taxon>
        <taxon>Thermosediminibacterales</taxon>
        <taxon>Tepidanaerobacteraceae</taxon>
        <taxon>Biomaibacter</taxon>
    </lineage>
</organism>
<dbReference type="Pfam" id="PF20446">
    <property type="entry name" value="ABC_N"/>
    <property type="match status" value="1"/>
</dbReference>
<dbReference type="InterPro" id="IPR019195">
    <property type="entry name" value="ABC_ATPase_put"/>
</dbReference>
<dbReference type="Gene3D" id="3.40.50.300">
    <property type="entry name" value="P-loop containing nucleotide triphosphate hydrolases"/>
    <property type="match status" value="1"/>
</dbReference>
<proteinExistence type="predicted"/>
<evidence type="ECO:0000313" key="5">
    <source>
        <dbReference type="Proteomes" id="UP000280960"/>
    </source>
</evidence>
<feature type="domain" description="MRB1590-like C-terminal" evidence="3">
    <location>
        <begin position="467"/>
        <end position="568"/>
    </location>
</feature>
<dbReference type="AlphaFoldDB" id="A0A3G2R3J6"/>
<dbReference type="Proteomes" id="UP000280960">
    <property type="component" value="Chromosome"/>
</dbReference>
<sequence>MKSFQELEKILNQIDGKGYKAYKELQGQYQWSNFTLSIDYVQGDPFASPSRIRVIVPGEKGGFPSELYNTPYKRRAVIDFLSRTVAKNISRIYHHVGGSGKSGLISIGYCGQEILERNYIVIDQNRVEARLEVGLPAAGRRILGKEAKYIFLVAIPKIVETSLFFNAISKESLFSQVKLVEDQYFLRQELKRRKLVAFVANGSILPRESGVSQRPMVKGAVPFQSPKEYEIEIQLPNYGPIKGMGLPQGVTLIVGGGFHGKSTLLQALELGVYDHILGDGREYLVTRENAVKIKAENGRYVEKVNISPFINNLPMGQDTVRFSTENASGSTSQAANIMEALEIGTDLLLIDEDTSATNFMIRDGRMQQLVQKEKEPITPFIDRVRTLYEEKGVSTVLVIGGSGDYFEVADHIIMMDEYTPRDVTQRAQEIIKGIQNPRKIEAVSTVQENPPRILLKSTFSMGKRGVKIKPRGIHQITFNKTDIDLRDLEQLIDPNQTNTICFMLQYIMERVVNDKMALKEVVEKVYKDVIEKGLDVVSPYKGHPGNMALPRKYEIACTLNRFRNLKIK</sequence>
<dbReference type="Pfam" id="PF09818">
    <property type="entry name" value="ABC_ATPase"/>
    <property type="match status" value="1"/>
</dbReference>
<name>A0A3G2R3J6_9FIRM</name>
<evidence type="ECO:0000259" key="2">
    <source>
        <dbReference type="Pfam" id="PF20446"/>
    </source>
</evidence>
<dbReference type="PANTHER" id="PTHR38149">
    <property type="entry name" value="ATPASE"/>
    <property type="match status" value="1"/>
</dbReference>
<evidence type="ECO:0000313" key="4">
    <source>
        <dbReference type="EMBL" id="AYO29949.1"/>
    </source>
</evidence>
<feature type="domain" description="ATPase of the ABC class C-terminal" evidence="1">
    <location>
        <begin position="170"/>
        <end position="446"/>
    </location>
</feature>
<dbReference type="EMBL" id="CP033169">
    <property type="protein sequence ID" value="AYO29949.1"/>
    <property type="molecule type" value="Genomic_DNA"/>
</dbReference>
<feature type="domain" description="ATPase of the ABC class N-terminal" evidence="2">
    <location>
        <begin position="5"/>
        <end position="164"/>
    </location>
</feature>
<dbReference type="InterPro" id="IPR046833">
    <property type="entry name" value="ABC_N"/>
</dbReference>
<dbReference type="Pfam" id="PF21117">
    <property type="entry name" value="MRB1590_C"/>
    <property type="match status" value="1"/>
</dbReference>
<dbReference type="KEGG" id="bacg:D2962_04435"/>
<protein>
    <submittedName>
        <fullName evidence="4">ATPase</fullName>
    </submittedName>
</protein>
<accession>A0A3G2R3J6</accession>
<evidence type="ECO:0000259" key="3">
    <source>
        <dbReference type="Pfam" id="PF21117"/>
    </source>
</evidence>
<reference evidence="4 5" key="1">
    <citation type="submission" date="2018-10" db="EMBL/GenBank/DDBJ databases">
        <authorList>
            <person name="Zhang X."/>
        </authorList>
    </citation>
    <scope>NUCLEOTIDE SEQUENCE [LARGE SCALE GENOMIC DNA]</scope>
    <source>
        <strain evidence="4 5">SK-G1</strain>
    </source>
</reference>
<keyword evidence="5" id="KW-1185">Reference proteome</keyword>